<evidence type="ECO:0000313" key="5">
    <source>
        <dbReference type="Proteomes" id="UP000241769"/>
    </source>
</evidence>
<dbReference type="PANTHER" id="PTHR14969">
    <property type="entry name" value="SPHINGOSINE-1-PHOSPHATE PHOSPHOHYDROLASE"/>
    <property type="match status" value="1"/>
</dbReference>
<feature type="transmembrane region" description="Helical" evidence="2">
    <location>
        <begin position="260"/>
        <end position="278"/>
    </location>
</feature>
<dbReference type="OrthoDB" id="17812at2759"/>
<proteinExistence type="predicted"/>
<dbReference type="InterPro" id="IPR036938">
    <property type="entry name" value="PAP2/HPO_sf"/>
</dbReference>
<feature type="domain" description="Phosphatidic acid phosphatase type 2/haloperoxidase" evidence="3">
    <location>
        <begin position="181"/>
        <end position="309"/>
    </location>
</feature>
<feature type="transmembrane region" description="Helical" evidence="2">
    <location>
        <begin position="346"/>
        <end position="366"/>
    </location>
</feature>
<feature type="transmembrane region" description="Helical" evidence="2">
    <location>
        <begin position="230"/>
        <end position="248"/>
    </location>
</feature>
<keyword evidence="2" id="KW-0812">Transmembrane</keyword>
<dbReference type="PANTHER" id="PTHR14969:SF55">
    <property type="entry name" value="PHOSPHATIDIC ACID PHOSPHATASE TYPE 2_HALOPEROXIDASE DOMAIN-CONTAINING PROTEIN"/>
    <property type="match status" value="1"/>
</dbReference>
<keyword evidence="2" id="KW-0472">Membrane</keyword>
<name>A0A2P6N8I0_9EUKA</name>
<dbReference type="AlphaFoldDB" id="A0A2P6N8I0"/>
<feature type="region of interest" description="Disordered" evidence="1">
    <location>
        <begin position="25"/>
        <end position="91"/>
    </location>
</feature>
<dbReference type="EMBL" id="MDYQ01000156">
    <property type="protein sequence ID" value="PRP80258.1"/>
    <property type="molecule type" value="Genomic_DNA"/>
</dbReference>
<feature type="transmembrane region" description="Helical" evidence="2">
    <location>
        <begin position="182"/>
        <end position="200"/>
    </location>
</feature>
<gene>
    <name evidence="4" type="ORF">PROFUN_12197</name>
</gene>
<dbReference type="GO" id="GO:0042392">
    <property type="term" value="F:sphingosine-1-phosphate phosphatase activity"/>
    <property type="evidence" value="ECO:0007669"/>
    <property type="project" value="TreeGrafter"/>
</dbReference>
<keyword evidence="5" id="KW-1185">Reference proteome</keyword>
<dbReference type="InterPro" id="IPR000326">
    <property type="entry name" value="PAP2/HPO"/>
</dbReference>
<accession>A0A2P6N8I0</accession>
<sequence>MSINSDRGERYRSCISYRDSDIASVLSSSDEDEYTNESNSSNVLEPSEQGNDDDSKHNSLNSTNLRPRPFSREFPSPPSSPNSSGINRPLLGQDTVSDIEEAKSLADVWPIPDQRFLVRMPDWFESFFFRFDSSITRVLQHKRSKWIGILGILFTSIFAIEIGFALPFVLFVSGWDALATELTYLMLFLGLLSQIPKRFLWRHRPYMVNRAYKMRGDKEGAKTSSFPSRAVTCATVYSFFLCYVYNHLYNKDVNYSSDLFIQWWMPIFVGACVLLSSWSRISLGVHYPSDCIFGFLQGCVVSVVATVLHNLHKTGAYWCSSCFESTTSNCYADAAHAIRLSDFIRVNWVVFGCCTIVSILIVGFSVMKPINFWSKMLLPCVTFQMTFLCKELSQRPGRGGFSLPKPSHPWWSWFFGLGVVGVSAFFVYKNKGRYSMLSFLLVYFVLYFSMGVWRSWDEMIE</sequence>
<keyword evidence="2" id="KW-1133">Transmembrane helix</keyword>
<dbReference type="Proteomes" id="UP000241769">
    <property type="component" value="Unassembled WGS sequence"/>
</dbReference>
<comment type="caution">
    <text evidence="4">The sequence shown here is derived from an EMBL/GenBank/DDBJ whole genome shotgun (WGS) entry which is preliminary data.</text>
</comment>
<organism evidence="4 5">
    <name type="scientific">Planoprotostelium fungivorum</name>
    <dbReference type="NCBI Taxonomy" id="1890364"/>
    <lineage>
        <taxon>Eukaryota</taxon>
        <taxon>Amoebozoa</taxon>
        <taxon>Evosea</taxon>
        <taxon>Variosea</taxon>
        <taxon>Cavosteliida</taxon>
        <taxon>Cavosteliaceae</taxon>
        <taxon>Planoprotostelium</taxon>
    </lineage>
</organism>
<evidence type="ECO:0000313" key="4">
    <source>
        <dbReference type="EMBL" id="PRP80258.1"/>
    </source>
</evidence>
<feature type="transmembrane region" description="Helical" evidence="2">
    <location>
        <begin position="146"/>
        <end position="170"/>
    </location>
</feature>
<evidence type="ECO:0000259" key="3">
    <source>
        <dbReference type="Pfam" id="PF01569"/>
    </source>
</evidence>
<feature type="transmembrane region" description="Helical" evidence="2">
    <location>
        <begin position="410"/>
        <end position="428"/>
    </location>
</feature>
<evidence type="ECO:0000256" key="1">
    <source>
        <dbReference type="SAM" id="MobiDB-lite"/>
    </source>
</evidence>
<dbReference type="Gene3D" id="1.20.144.10">
    <property type="entry name" value="Phosphatidic acid phosphatase type 2/haloperoxidase"/>
    <property type="match status" value="1"/>
</dbReference>
<dbReference type="InParanoid" id="A0A2P6N8I0"/>
<protein>
    <recommendedName>
        <fullName evidence="3">Phosphatidic acid phosphatase type 2/haloperoxidase domain-containing protein</fullName>
    </recommendedName>
</protein>
<dbReference type="FunCoup" id="A0A2P6N8I0">
    <property type="interactions" value="15"/>
</dbReference>
<reference evidence="4 5" key="1">
    <citation type="journal article" date="2018" name="Genome Biol. Evol.">
        <title>Multiple Roots of Fruiting Body Formation in Amoebozoa.</title>
        <authorList>
            <person name="Hillmann F."/>
            <person name="Forbes G."/>
            <person name="Novohradska S."/>
            <person name="Ferling I."/>
            <person name="Riege K."/>
            <person name="Groth M."/>
            <person name="Westermann M."/>
            <person name="Marz M."/>
            <person name="Spaller T."/>
            <person name="Winckler T."/>
            <person name="Schaap P."/>
            <person name="Glockner G."/>
        </authorList>
    </citation>
    <scope>NUCLEOTIDE SEQUENCE [LARGE SCALE GENOMIC DNA]</scope>
    <source>
        <strain evidence="4 5">Jena</strain>
    </source>
</reference>
<dbReference type="SUPFAM" id="SSF48317">
    <property type="entry name" value="Acid phosphatase/Vanadium-dependent haloperoxidase"/>
    <property type="match status" value="1"/>
</dbReference>
<dbReference type="Pfam" id="PF01569">
    <property type="entry name" value="PAP2"/>
    <property type="match status" value="1"/>
</dbReference>
<feature type="transmembrane region" description="Helical" evidence="2">
    <location>
        <begin position="434"/>
        <end position="453"/>
    </location>
</feature>
<evidence type="ECO:0000256" key="2">
    <source>
        <dbReference type="SAM" id="Phobius"/>
    </source>
</evidence>